<evidence type="ECO:0000256" key="7">
    <source>
        <dbReference type="ARBA" id="ARBA00022827"/>
    </source>
</evidence>
<keyword evidence="8" id="KW-0460">Magnesium</keyword>
<evidence type="ECO:0000313" key="15">
    <source>
        <dbReference type="Proteomes" id="UP000718281"/>
    </source>
</evidence>
<sequence length="341" mass="35375">MTLALRAATPQPPAESRVRRGAGGTAYDVPTDPGSRSWRALGTYVHLGVADATVADEAAALAAAVLSEVDVACSRFRQDSDLVRANQAGGHWVSVSPILIGAVRVALRAAHSTDGLVDPTLGELMVAAGYDRTFSQLPSTVEAHALPVPVAGAWSDVRIDGDRVRVPHGVALDLGATGKAYAADLVALTIVERLGVAVVVSVGGDVRAHAPAGAAVTWPVDLAPDLRAWSDNDPEVCRVSLTAGGLATSSVTARRWVRAGSAWHHVLDPRTGRPAQTPWLSVTAYGDCAADANTATTAALVLGADAPEWLARHGVAARLLAADGSVRRTPTWPTDLEESRT</sequence>
<dbReference type="PANTHER" id="PTHR30040">
    <property type="entry name" value="THIAMINE BIOSYNTHESIS LIPOPROTEIN APBE"/>
    <property type="match status" value="1"/>
</dbReference>
<keyword evidence="4" id="KW-0285">Flavoprotein</keyword>
<evidence type="ECO:0000256" key="11">
    <source>
        <dbReference type="SAM" id="MobiDB-lite"/>
    </source>
</evidence>
<dbReference type="PANTHER" id="PTHR30040:SF2">
    <property type="entry name" value="FAD:PROTEIN FMN TRANSFERASE"/>
    <property type="match status" value="1"/>
</dbReference>
<accession>A0A934X8U2</accession>
<dbReference type="Proteomes" id="UP000718281">
    <property type="component" value="Unassembled WGS sequence"/>
</dbReference>
<dbReference type="InterPro" id="IPR024932">
    <property type="entry name" value="ApbE"/>
</dbReference>
<dbReference type="InterPro" id="IPR003374">
    <property type="entry name" value="ApbE-like_sf"/>
</dbReference>
<evidence type="ECO:0000256" key="10">
    <source>
        <dbReference type="ARBA" id="ARBA00048540"/>
    </source>
</evidence>
<dbReference type="SUPFAM" id="SSF143631">
    <property type="entry name" value="ApbE-like"/>
    <property type="match status" value="1"/>
</dbReference>
<dbReference type="AlphaFoldDB" id="A0A934X8U2"/>
<dbReference type="Pfam" id="PF02424">
    <property type="entry name" value="ApbE"/>
    <property type="match status" value="1"/>
</dbReference>
<evidence type="ECO:0000256" key="6">
    <source>
        <dbReference type="ARBA" id="ARBA00022723"/>
    </source>
</evidence>
<gene>
    <name evidence="12" type="ORF">IPF40_15485</name>
    <name evidence="13" type="ORF">IPI13_14585</name>
    <name evidence="14" type="ORF">IPP00_07425</name>
</gene>
<evidence type="ECO:0000313" key="13">
    <source>
        <dbReference type="EMBL" id="MBK7274333.1"/>
    </source>
</evidence>
<dbReference type="Proteomes" id="UP000726105">
    <property type="component" value="Unassembled WGS sequence"/>
</dbReference>
<dbReference type="Gene3D" id="3.10.520.10">
    <property type="entry name" value="ApbE-like domains"/>
    <property type="match status" value="1"/>
</dbReference>
<dbReference type="EMBL" id="JADKGK010000015">
    <property type="protein sequence ID" value="MBL0003820.1"/>
    <property type="molecule type" value="Genomic_DNA"/>
</dbReference>
<dbReference type="EMBL" id="JADJIB010000005">
    <property type="protein sequence ID" value="MBK7274333.1"/>
    <property type="molecule type" value="Genomic_DNA"/>
</dbReference>
<dbReference type="GO" id="GO:0046872">
    <property type="term" value="F:metal ion binding"/>
    <property type="evidence" value="ECO:0007669"/>
    <property type="project" value="UniProtKB-KW"/>
</dbReference>
<dbReference type="Proteomes" id="UP000886632">
    <property type="component" value="Unassembled WGS sequence"/>
</dbReference>
<protein>
    <recommendedName>
        <fullName evidence="3">FAD:protein FMN transferase</fullName>
        <ecNumber evidence="2">2.7.1.180</ecNumber>
    </recommendedName>
    <alternativeName>
        <fullName evidence="9">Flavin transferase</fullName>
    </alternativeName>
</protein>
<dbReference type="EC" id="2.7.1.180" evidence="2"/>
<evidence type="ECO:0000313" key="14">
    <source>
        <dbReference type="EMBL" id="MBL0003820.1"/>
    </source>
</evidence>
<evidence type="ECO:0000256" key="1">
    <source>
        <dbReference type="ARBA" id="ARBA00001946"/>
    </source>
</evidence>
<evidence type="ECO:0000313" key="12">
    <source>
        <dbReference type="EMBL" id="MBK6302353.1"/>
    </source>
</evidence>
<evidence type="ECO:0000256" key="8">
    <source>
        <dbReference type="ARBA" id="ARBA00022842"/>
    </source>
</evidence>
<evidence type="ECO:0000313" key="16">
    <source>
        <dbReference type="Proteomes" id="UP000726105"/>
    </source>
</evidence>
<evidence type="ECO:0000256" key="9">
    <source>
        <dbReference type="ARBA" id="ARBA00031306"/>
    </source>
</evidence>
<dbReference type="EMBL" id="JADIXZ010000010">
    <property type="protein sequence ID" value="MBK6302353.1"/>
    <property type="molecule type" value="Genomic_DNA"/>
</dbReference>
<keyword evidence="5 12" id="KW-0808">Transferase</keyword>
<comment type="cofactor">
    <cofactor evidence="1">
        <name>Mg(2+)</name>
        <dbReference type="ChEBI" id="CHEBI:18420"/>
    </cofactor>
</comment>
<dbReference type="GO" id="GO:0016740">
    <property type="term" value="F:transferase activity"/>
    <property type="evidence" value="ECO:0007669"/>
    <property type="project" value="UniProtKB-KW"/>
</dbReference>
<reference evidence="15 16" key="1">
    <citation type="submission" date="2020-10" db="EMBL/GenBank/DDBJ databases">
        <title>Connecting structure to function with the recovery of over 1000 high-quality activated sludge metagenome-assembled genomes encoding full-length rRNA genes using long-read sequencing.</title>
        <authorList>
            <person name="Singleton C.M."/>
            <person name="Petriglieri F."/>
            <person name="Kristensen J.M."/>
            <person name="Kirkegaard R.H."/>
            <person name="Michaelsen T.Y."/>
            <person name="Andersen M.H."/>
            <person name="Karst S.M."/>
            <person name="Dueholm M.S."/>
            <person name="Nielsen P.H."/>
            <person name="Albertsen M."/>
        </authorList>
    </citation>
    <scope>NUCLEOTIDE SEQUENCE [LARGE SCALE GENOMIC DNA]</scope>
    <source>
        <strain evidence="12">AalE_18-Q3-R2-46_BAT3C.188</strain>
        <strain evidence="13">Ega_18-Q3-R5-49_MAXAC.001</strain>
        <strain evidence="14">Ribe_18-Q3-R11-54_MAXAC.001</strain>
    </source>
</reference>
<keyword evidence="6" id="KW-0479">Metal-binding</keyword>
<comment type="catalytic activity">
    <reaction evidence="10">
        <text>L-threonyl-[protein] + FAD = FMN-L-threonyl-[protein] + AMP + H(+)</text>
        <dbReference type="Rhea" id="RHEA:36847"/>
        <dbReference type="Rhea" id="RHEA-COMP:11060"/>
        <dbReference type="Rhea" id="RHEA-COMP:11061"/>
        <dbReference type="ChEBI" id="CHEBI:15378"/>
        <dbReference type="ChEBI" id="CHEBI:30013"/>
        <dbReference type="ChEBI" id="CHEBI:57692"/>
        <dbReference type="ChEBI" id="CHEBI:74257"/>
        <dbReference type="ChEBI" id="CHEBI:456215"/>
        <dbReference type="EC" id="2.7.1.180"/>
    </reaction>
</comment>
<comment type="caution">
    <text evidence="12">The sequence shown here is derived from an EMBL/GenBank/DDBJ whole genome shotgun (WGS) entry which is preliminary data.</text>
</comment>
<evidence type="ECO:0000256" key="4">
    <source>
        <dbReference type="ARBA" id="ARBA00022630"/>
    </source>
</evidence>
<organism evidence="12 15">
    <name type="scientific">Candidatus Phosphoribacter hodrii</name>
    <dbReference type="NCBI Taxonomy" id="2953743"/>
    <lineage>
        <taxon>Bacteria</taxon>
        <taxon>Bacillati</taxon>
        <taxon>Actinomycetota</taxon>
        <taxon>Actinomycetes</taxon>
        <taxon>Micrococcales</taxon>
        <taxon>Dermatophilaceae</taxon>
        <taxon>Candidatus Phosphoribacter</taxon>
    </lineage>
</organism>
<evidence type="ECO:0000256" key="2">
    <source>
        <dbReference type="ARBA" id="ARBA00011955"/>
    </source>
</evidence>
<keyword evidence="7" id="KW-0274">FAD</keyword>
<name>A0A934X8U2_9MICO</name>
<evidence type="ECO:0000256" key="3">
    <source>
        <dbReference type="ARBA" id="ARBA00016337"/>
    </source>
</evidence>
<proteinExistence type="predicted"/>
<evidence type="ECO:0000256" key="5">
    <source>
        <dbReference type="ARBA" id="ARBA00022679"/>
    </source>
</evidence>
<feature type="region of interest" description="Disordered" evidence="11">
    <location>
        <begin position="1"/>
        <end position="31"/>
    </location>
</feature>